<proteinExistence type="predicted"/>
<organism evidence="2 3">
    <name type="scientific">Mangrovihabitans endophyticus</name>
    <dbReference type="NCBI Taxonomy" id="1751298"/>
    <lineage>
        <taxon>Bacteria</taxon>
        <taxon>Bacillati</taxon>
        <taxon>Actinomycetota</taxon>
        <taxon>Actinomycetes</taxon>
        <taxon>Micromonosporales</taxon>
        <taxon>Micromonosporaceae</taxon>
        <taxon>Mangrovihabitans</taxon>
    </lineage>
</organism>
<dbReference type="RefSeq" id="WP_189077725.1">
    <property type="nucleotide sequence ID" value="NZ_BMMX01000001.1"/>
</dbReference>
<comment type="caution">
    <text evidence="2">The sequence shown here is derived from an EMBL/GenBank/DDBJ whole genome shotgun (WGS) entry which is preliminary data.</text>
</comment>
<reference evidence="2" key="2">
    <citation type="submission" date="2020-09" db="EMBL/GenBank/DDBJ databases">
        <authorList>
            <person name="Sun Q."/>
            <person name="Zhou Y."/>
        </authorList>
    </citation>
    <scope>NUCLEOTIDE SEQUENCE</scope>
    <source>
        <strain evidence="2">CGMCC 4.7299</strain>
    </source>
</reference>
<keyword evidence="3" id="KW-1185">Reference proteome</keyword>
<dbReference type="EMBL" id="BMMX01000001">
    <property type="protein sequence ID" value="GGK77517.1"/>
    <property type="molecule type" value="Genomic_DNA"/>
</dbReference>
<gene>
    <name evidence="2" type="ORF">GCM10012284_09400</name>
</gene>
<protein>
    <submittedName>
        <fullName evidence="2">Uncharacterized protein</fullName>
    </submittedName>
</protein>
<dbReference type="AlphaFoldDB" id="A0A8J3FN10"/>
<evidence type="ECO:0000256" key="1">
    <source>
        <dbReference type="SAM" id="MobiDB-lite"/>
    </source>
</evidence>
<feature type="compositionally biased region" description="Low complexity" evidence="1">
    <location>
        <begin position="56"/>
        <end position="77"/>
    </location>
</feature>
<sequence>MKRNGPLITLLAGIGVAAVLFLLSMQATGNGDAALQPAADPQVSLSAPPRVADPVQAAPQRSATSPAAPATSASSAAIDRETLAAPAPVTATWAGHLKPGTLAIAAKDGTAIAYLCDGKRVEAWLKGVASDGRLALTGKKEARLDGTYDEDAGKASGTVRVGERTWKFSITKVKKPGGLYRAAANVRGAKIVGGWIVLRDGTQVGLATVNGTLKRPSALDLTTGTATIDGIQVTAAPADGSR</sequence>
<reference evidence="2" key="1">
    <citation type="journal article" date="2014" name="Int. J. Syst. Evol. Microbiol.">
        <title>Complete genome sequence of Corynebacterium casei LMG S-19264T (=DSM 44701T), isolated from a smear-ripened cheese.</title>
        <authorList>
            <consortium name="US DOE Joint Genome Institute (JGI-PGF)"/>
            <person name="Walter F."/>
            <person name="Albersmeier A."/>
            <person name="Kalinowski J."/>
            <person name="Ruckert C."/>
        </authorList>
    </citation>
    <scope>NUCLEOTIDE SEQUENCE</scope>
    <source>
        <strain evidence="2">CGMCC 4.7299</strain>
    </source>
</reference>
<evidence type="ECO:0000313" key="3">
    <source>
        <dbReference type="Proteomes" id="UP000656042"/>
    </source>
</evidence>
<evidence type="ECO:0000313" key="2">
    <source>
        <dbReference type="EMBL" id="GGK77517.1"/>
    </source>
</evidence>
<dbReference type="Proteomes" id="UP000656042">
    <property type="component" value="Unassembled WGS sequence"/>
</dbReference>
<name>A0A8J3FN10_9ACTN</name>
<feature type="region of interest" description="Disordered" evidence="1">
    <location>
        <begin position="33"/>
        <end position="77"/>
    </location>
</feature>
<accession>A0A8J3FN10</accession>